<dbReference type="Pfam" id="PF00884">
    <property type="entry name" value="Sulfatase"/>
    <property type="match status" value="1"/>
</dbReference>
<dbReference type="InterPro" id="IPR006626">
    <property type="entry name" value="PbH1"/>
</dbReference>
<dbReference type="EMBL" id="JABANE010000064">
    <property type="protein sequence ID" value="NME70433.1"/>
    <property type="molecule type" value="Genomic_DNA"/>
</dbReference>
<dbReference type="InterPro" id="IPR000917">
    <property type="entry name" value="Sulfatase_N"/>
</dbReference>
<feature type="signal peptide" evidence="5">
    <location>
        <begin position="1"/>
        <end position="24"/>
    </location>
</feature>
<dbReference type="SMART" id="SM00710">
    <property type="entry name" value="PbH1"/>
    <property type="match status" value="4"/>
</dbReference>
<dbReference type="InterPro" id="IPR011050">
    <property type="entry name" value="Pectin_lyase_fold/virulence"/>
</dbReference>
<dbReference type="GO" id="GO:0004065">
    <property type="term" value="F:arylsulfatase activity"/>
    <property type="evidence" value="ECO:0007669"/>
    <property type="project" value="TreeGrafter"/>
</dbReference>
<dbReference type="InterPro" id="IPR050738">
    <property type="entry name" value="Sulfatase"/>
</dbReference>
<sequence length="1621" mass="176419">MKQLLLHVLSLVACLCLQVKHLHAQSKPNIVVILVDDAGHKDWGFQGSEIAITPNIDALASEGTIFSQGYVTNSVCAPSRAGLLTGQYQNKHGFEYNIVSYSTSPDHTLADVGLDPSVPTMGDYLKDLGYTTSLFGKWHVGEEEHHRPNARGFDHFYGLLSGSRNYNQVETAFNKKLRRNGIVAEPADNNFYLTDLLTDEALSFMTTEIDGGRPFLAFMSYTAPHGPFQAKPEDKALFNAVAGLSSDQKNYYGMIKNVDDNVERMVDLLKAKNQYDNTLFVFLSDNGGVSLTDNGVLRGNKSSQYEGGLRVPFFATWKGNIPSNTVYNQQIISLDLTTTFIKAAGGDLAEATYAELDGADLVTASNNVNTPLHNMLYWRKLDRWGIASDGVNKLLFEATDPASNLYDTVLYNLDNDISEVTNVYATNAGSVTNLVASYNAWNTTLDLPSWYGDGILDKVCPSANNAKNCQVLVDRFEAFGVATRLKEVNRKSVSVEEFKKVAIQRSALEFTDPIKSANVVTYEVTSLPQKGNLVRHGTALQVGDKFTQRAINDGALYYESTTGAGEDDTITFTVKDGSGNEALTNVTFTVATTVQRSQGTDYYFSSSEGDDSNSGTSENSPFASIDKLNELVLQPGDWVHFKRGDTFIGQINCNYSGVDGAPIVYKDYGSGALPILSGSTGNDGVPDPLTTFLIIDQSYLEFSNLHIRNERFDAMDGVDNDKAFGILCYTEQLGPHKVGVNGALPTGYSNKQYEEAILNTDTLAYNEHLYFSDLYFDKVYSLGLDGIPFNSVRSTAIYLEEALARDVIIEDSYFTDLQRTGIWLRRWSSDVIIRNNQFVDIGGSGAILSVSNRILYESNYMQFCGANSDGRMAKRGSGMWTFGCNGVVAQHNVSKHARGDGDSSGMHVDYGNSNILYQYNYSEDAAGGFCETLGDNDNIIWRYNISVNDADTDRGGKNLLLWISRYSSNNAKSRDVHIYNNTIYAGTDYDNEITDAKVLFEVQEFNFINNILYLKSGSKLGVGSGKYTNSANSPNFKKNIFFGGEFNSNLKALDATRIEQDPLFIGGGTHNERGYVLQEGSPAIGAAESFEEPTFPYAGQGVFADVTAKATKDYYGNAVNLASTTNIGAYNGVPSTLALNETTYEAETATINGGSIINCSNASGQSSVDASSSSVSFIVNVEETKEYILKVYYLNPSVSQVGVTVNNEEEEMIFFQKNNGFCYQDGVPTNYQIVKTLNAGYNTITVSNTIVDKLGVVTFEESDITPPNPPQNGPIYEAEEAILTGTAVITSCGNASGGEMVKNLTGGSSNAVLFKNISSDQSSTYNMIVSYYAVSDASISYQVNNGTVQTATLPASGSWCYQGGSPADYTLTVTLESGNNDIIFFDSPIIDKIEIAEIPFEGTWEAEEASLSGTAVINNCATSSGGQSVKGLSGGSSNAVTFGAIDLPVAGEFDLKISYMSATATTITIEVNGVPQTYNLTATGQWCYQGGSPGDYTVLVDLVQGMNTIKVYDGPQLDKIEISNVQTTSSVRSVIDEIATDNEVVIYPNPVQKGNVLHINPTADNLQQSLYVYDAYGRLMYQDITSGSDSIQIPTHSFTPGIYFIKIENSKSKLVKKIIVK</sequence>
<dbReference type="PROSITE" id="PS51854">
    <property type="entry name" value="CSPG"/>
    <property type="match status" value="1"/>
</dbReference>
<evidence type="ECO:0000256" key="3">
    <source>
        <dbReference type="ARBA" id="ARBA00022801"/>
    </source>
</evidence>
<accession>A0A7X9RXD2</accession>
<dbReference type="PANTHER" id="PTHR42693:SF53">
    <property type="entry name" value="ENDO-4-O-SULFATASE"/>
    <property type="match status" value="1"/>
</dbReference>
<evidence type="ECO:0000313" key="8">
    <source>
        <dbReference type="Proteomes" id="UP000576082"/>
    </source>
</evidence>
<dbReference type="PROSITE" id="PS51175">
    <property type="entry name" value="CBM6"/>
    <property type="match status" value="1"/>
</dbReference>
<dbReference type="InterPro" id="IPR005084">
    <property type="entry name" value="CBM6"/>
</dbReference>
<dbReference type="InterPro" id="IPR008979">
    <property type="entry name" value="Galactose-bd-like_sf"/>
</dbReference>
<dbReference type="InterPro" id="IPR026444">
    <property type="entry name" value="Secre_tail"/>
</dbReference>
<dbReference type="InterPro" id="IPR017850">
    <property type="entry name" value="Alkaline_phosphatase_core_sf"/>
</dbReference>
<keyword evidence="8" id="KW-1185">Reference proteome</keyword>
<dbReference type="SUPFAM" id="SSF51126">
    <property type="entry name" value="Pectin lyase-like"/>
    <property type="match status" value="1"/>
</dbReference>
<dbReference type="Pfam" id="PF18962">
    <property type="entry name" value="Por_Secre_tail"/>
    <property type="match status" value="1"/>
</dbReference>
<comment type="similarity">
    <text evidence="1">Belongs to the sulfatase family.</text>
</comment>
<evidence type="ECO:0000313" key="7">
    <source>
        <dbReference type="EMBL" id="NME70433.1"/>
    </source>
</evidence>
<keyword evidence="3 7" id="KW-0378">Hydrolase</keyword>
<keyword evidence="5" id="KW-0732">Signal</keyword>
<keyword evidence="7" id="KW-0808">Transferase</keyword>
<dbReference type="GO" id="GO:0016740">
    <property type="term" value="F:transferase activity"/>
    <property type="evidence" value="ECO:0007669"/>
    <property type="project" value="UniProtKB-KW"/>
</dbReference>
<evidence type="ECO:0000256" key="5">
    <source>
        <dbReference type="SAM" id="SignalP"/>
    </source>
</evidence>
<proteinExistence type="inferred from homology"/>
<organism evidence="7 8">
    <name type="scientific">Flammeovirga aprica JL-4</name>
    <dbReference type="NCBI Taxonomy" id="694437"/>
    <lineage>
        <taxon>Bacteria</taxon>
        <taxon>Pseudomonadati</taxon>
        <taxon>Bacteroidota</taxon>
        <taxon>Cytophagia</taxon>
        <taxon>Cytophagales</taxon>
        <taxon>Flammeovirgaceae</taxon>
        <taxon>Flammeovirga</taxon>
    </lineage>
</organism>
<dbReference type="CDD" id="cd04081">
    <property type="entry name" value="CBM35_galactosidase-like"/>
    <property type="match status" value="2"/>
</dbReference>
<feature type="chain" id="PRO_5030804766" evidence="5">
    <location>
        <begin position="25"/>
        <end position="1621"/>
    </location>
</feature>
<dbReference type="Proteomes" id="UP000576082">
    <property type="component" value="Unassembled WGS sequence"/>
</dbReference>
<dbReference type="InterPro" id="IPR012334">
    <property type="entry name" value="Pectin_lyas_fold"/>
</dbReference>
<dbReference type="Pfam" id="PF16184">
    <property type="entry name" value="Cadherin_3"/>
    <property type="match status" value="1"/>
</dbReference>
<dbReference type="InterPro" id="IPR039005">
    <property type="entry name" value="CSPG_rpt"/>
</dbReference>
<dbReference type="GO" id="GO:0046872">
    <property type="term" value="F:metal ion binding"/>
    <property type="evidence" value="ECO:0007669"/>
    <property type="project" value="UniProtKB-KW"/>
</dbReference>
<dbReference type="NCBIfam" id="TIGR04183">
    <property type="entry name" value="Por_Secre_tail"/>
    <property type="match status" value="1"/>
</dbReference>
<dbReference type="SUPFAM" id="SSF53649">
    <property type="entry name" value="Alkaline phosphatase-like"/>
    <property type="match status" value="1"/>
</dbReference>
<protein>
    <submittedName>
        <fullName evidence="7">Sulfatase-like hydrolase/transferase</fullName>
    </submittedName>
</protein>
<dbReference type="PROSITE" id="PS00523">
    <property type="entry name" value="SULFATASE_1"/>
    <property type="match status" value="1"/>
</dbReference>
<keyword evidence="4" id="KW-0106">Calcium</keyword>
<keyword evidence="2" id="KW-0479">Metal-binding</keyword>
<reference evidence="7 8" key="1">
    <citation type="submission" date="2020-04" db="EMBL/GenBank/DDBJ databases">
        <title>Flammeovirga sp. SR4, a novel species isolated from seawater.</title>
        <authorList>
            <person name="Wang X."/>
        </authorList>
    </citation>
    <scope>NUCLEOTIDE SEQUENCE [LARGE SCALE GENOMIC DNA]</scope>
    <source>
        <strain evidence="7 8">ATCC 23126</strain>
    </source>
</reference>
<name>A0A7X9RXD2_9BACT</name>
<dbReference type="RefSeq" id="WP_169658671.1">
    <property type="nucleotide sequence ID" value="NZ_JABANE010000064.1"/>
</dbReference>
<dbReference type="InterPro" id="IPR024607">
    <property type="entry name" value="Sulfatase_CS"/>
</dbReference>
<evidence type="ECO:0000256" key="4">
    <source>
        <dbReference type="ARBA" id="ARBA00022837"/>
    </source>
</evidence>
<gene>
    <name evidence="7" type="ORF">HHU12_20830</name>
</gene>
<dbReference type="SUPFAM" id="SSF49785">
    <property type="entry name" value="Galactose-binding domain-like"/>
    <property type="match status" value="2"/>
</dbReference>
<dbReference type="GO" id="GO:0030246">
    <property type="term" value="F:carbohydrate binding"/>
    <property type="evidence" value="ECO:0007669"/>
    <property type="project" value="InterPro"/>
</dbReference>
<feature type="domain" description="CBM6" evidence="6">
    <location>
        <begin position="1274"/>
        <end position="1401"/>
    </location>
</feature>
<evidence type="ECO:0000256" key="2">
    <source>
        <dbReference type="ARBA" id="ARBA00022723"/>
    </source>
</evidence>
<dbReference type="Gene3D" id="2.60.120.260">
    <property type="entry name" value="Galactose-binding domain-like"/>
    <property type="match status" value="3"/>
</dbReference>
<dbReference type="Gene3D" id="3.40.720.10">
    <property type="entry name" value="Alkaline Phosphatase, subunit A"/>
    <property type="match status" value="1"/>
</dbReference>
<evidence type="ECO:0000259" key="6">
    <source>
        <dbReference type="PROSITE" id="PS51175"/>
    </source>
</evidence>
<evidence type="ECO:0000256" key="1">
    <source>
        <dbReference type="ARBA" id="ARBA00008779"/>
    </source>
</evidence>
<comment type="caution">
    <text evidence="7">The sequence shown here is derived from an EMBL/GenBank/DDBJ whole genome shotgun (WGS) entry which is preliminary data.</text>
</comment>
<dbReference type="Gene3D" id="2.160.20.10">
    <property type="entry name" value="Single-stranded right-handed beta-helix, Pectin lyase-like"/>
    <property type="match status" value="1"/>
</dbReference>
<dbReference type="PANTHER" id="PTHR42693">
    <property type="entry name" value="ARYLSULFATASE FAMILY MEMBER"/>
    <property type="match status" value="1"/>
</dbReference>